<accession>S8DYC2</accession>
<dbReference type="EMBL" id="KE504193">
    <property type="protein sequence ID" value="EPS96138.1"/>
    <property type="molecule type" value="Genomic_DNA"/>
</dbReference>
<evidence type="ECO:0000256" key="1">
    <source>
        <dbReference type="SAM" id="MobiDB-lite"/>
    </source>
</evidence>
<dbReference type="HOGENOM" id="CLU_633178_0_0_1"/>
<evidence type="ECO:0000313" key="3">
    <source>
        <dbReference type="Proteomes" id="UP000015241"/>
    </source>
</evidence>
<keyword evidence="3" id="KW-1185">Reference proteome</keyword>
<feature type="region of interest" description="Disordered" evidence="1">
    <location>
        <begin position="372"/>
        <end position="392"/>
    </location>
</feature>
<name>S8DYC2_FOMSC</name>
<gene>
    <name evidence="2" type="ORF">FOMPIDRAFT_157677</name>
</gene>
<proteinExistence type="predicted"/>
<dbReference type="OrthoDB" id="2921613at2759"/>
<dbReference type="Proteomes" id="UP000015241">
    <property type="component" value="Unassembled WGS sequence"/>
</dbReference>
<reference evidence="2 3" key="1">
    <citation type="journal article" date="2012" name="Science">
        <title>The Paleozoic origin of enzymatic lignin decomposition reconstructed from 31 fungal genomes.</title>
        <authorList>
            <person name="Floudas D."/>
            <person name="Binder M."/>
            <person name="Riley R."/>
            <person name="Barry K."/>
            <person name="Blanchette R.A."/>
            <person name="Henrissat B."/>
            <person name="Martinez A.T."/>
            <person name="Otillar R."/>
            <person name="Spatafora J.W."/>
            <person name="Yadav J.S."/>
            <person name="Aerts A."/>
            <person name="Benoit I."/>
            <person name="Boyd A."/>
            <person name="Carlson A."/>
            <person name="Copeland A."/>
            <person name="Coutinho P.M."/>
            <person name="de Vries R.P."/>
            <person name="Ferreira P."/>
            <person name="Findley K."/>
            <person name="Foster B."/>
            <person name="Gaskell J."/>
            <person name="Glotzer D."/>
            <person name="Gorecki P."/>
            <person name="Heitman J."/>
            <person name="Hesse C."/>
            <person name="Hori C."/>
            <person name="Igarashi K."/>
            <person name="Jurgens J.A."/>
            <person name="Kallen N."/>
            <person name="Kersten P."/>
            <person name="Kohler A."/>
            <person name="Kuees U."/>
            <person name="Kumar T.K.A."/>
            <person name="Kuo A."/>
            <person name="LaButti K."/>
            <person name="Larrondo L.F."/>
            <person name="Lindquist E."/>
            <person name="Ling A."/>
            <person name="Lombard V."/>
            <person name="Lucas S."/>
            <person name="Lundell T."/>
            <person name="Martin R."/>
            <person name="McLaughlin D.J."/>
            <person name="Morgenstern I."/>
            <person name="Morin E."/>
            <person name="Murat C."/>
            <person name="Nagy L.G."/>
            <person name="Nolan M."/>
            <person name="Ohm R.A."/>
            <person name="Patyshakuliyeva A."/>
            <person name="Rokas A."/>
            <person name="Ruiz-Duenas F.J."/>
            <person name="Sabat G."/>
            <person name="Salamov A."/>
            <person name="Samejima M."/>
            <person name="Schmutz J."/>
            <person name="Slot J.C."/>
            <person name="St John F."/>
            <person name="Stenlid J."/>
            <person name="Sun H."/>
            <person name="Sun S."/>
            <person name="Syed K."/>
            <person name="Tsang A."/>
            <person name="Wiebenga A."/>
            <person name="Young D."/>
            <person name="Pisabarro A."/>
            <person name="Eastwood D.C."/>
            <person name="Martin F."/>
            <person name="Cullen D."/>
            <person name="Grigoriev I.V."/>
            <person name="Hibbett D.S."/>
        </authorList>
    </citation>
    <scope>NUCLEOTIDE SEQUENCE</scope>
    <source>
        <strain evidence="3">FP-58527</strain>
    </source>
</reference>
<dbReference type="AlphaFoldDB" id="S8DYC2"/>
<evidence type="ECO:0000313" key="2">
    <source>
        <dbReference type="EMBL" id="EPS96138.1"/>
    </source>
</evidence>
<feature type="compositionally biased region" description="Acidic residues" evidence="1">
    <location>
        <begin position="377"/>
        <end position="388"/>
    </location>
</feature>
<organism evidence="2 3">
    <name type="scientific">Fomitopsis schrenkii</name>
    <name type="common">Brown rot fungus</name>
    <dbReference type="NCBI Taxonomy" id="2126942"/>
    <lineage>
        <taxon>Eukaryota</taxon>
        <taxon>Fungi</taxon>
        <taxon>Dikarya</taxon>
        <taxon>Basidiomycota</taxon>
        <taxon>Agaricomycotina</taxon>
        <taxon>Agaricomycetes</taxon>
        <taxon>Polyporales</taxon>
        <taxon>Fomitopsis</taxon>
    </lineage>
</organism>
<dbReference type="InParanoid" id="S8DYC2"/>
<protein>
    <submittedName>
        <fullName evidence="2">Uncharacterized protein</fullName>
    </submittedName>
</protein>
<sequence>MPFLDEPLQRCESRLSKRPPLRRTHASYRLSKLPGFEDLEDEFDDDSDPEFSVAAFCVRAAPPGLCDNDDDDDDDDLGELIRFRLDDRDSYGLSSSPSFPPASIVPLLLPRPSSPAPPPDCDDFFSIDTPPVYHGFSYHALALVKRVWNGRRAHWARHPPTSSPDPSTAYDGIAMYEPDYPIPEDYAAPAAATPPPEPRLAVADPDVPIFPRLGDLCSLRDARAAAVDRAFCNFPLYTIRKVLYLHDMLRPGAQLCAGAGMQVVRERVDERAVSVLCDQFERAMVLDAPLPVCAKGWSPVSFARWRILLEKATGRQVSAGADNTHHTTASAVCEDEKARIECAPQRPKTPHFFLLGDEDDEGVGEEPLLRRRASLSDESDEDGWDDVSLESSPGRRAVATPVFYLDRRTMPVPMHVGHASGGIMAH</sequence>